<accession>A0ABW0T3T7</accession>
<feature type="domain" description="Thiolase C-terminal" evidence="2">
    <location>
        <begin position="251"/>
        <end position="386"/>
    </location>
</feature>
<dbReference type="InterPro" id="IPR020616">
    <property type="entry name" value="Thiolase_N"/>
</dbReference>
<comment type="caution">
    <text evidence="3">The sequence shown here is derived from an EMBL/GenBank/DDBJ whole genome shotgun (WGS) entry which is preliminary data.</text>
</comment>
<proteinExistence type="predicted"/>
<keyword evidence="4" id="KW-1185">Reference proteome</keyword>
<name>A0ABW0T3T7_9HYPH</name>
<dbReference type="PANTHER" id="PTHR42870:SF6">
    <property type="entry name" value="ACETYL-COA C-ACYLTRANSFERASE"/>
    <property type="match status" value="1"/>
</dbReference>
<protein>
    <submittedName>
        <fullName evidence="3">Acetyl-CoA acetyltransferase</fullName>
    </submittedName>
</protein>
<dbReference type="SUPFAM" id="SSF53901">
    <property type="entry name" value="Thiolase-like"/>
    <property type="match status" value="1"/>
</dbReference>
<sequence length="388" mass="41245">MTACIVGWAHSKFGKLTDDTLEGLIVQVAREALDHAGIGAEDVDEIVLGHFNAGFSPQDFTASLVLQADDRLRFKPATRVENACATGSAAVRQGARSIAARDARIVLVVGAEQMTKTPGPQIAENLLKASYLPEDGEIPGGFAGVFGKIADAYFQKYGDQSDALATLAAKNHKNGVENPFAQMRKDLGFDFCRQESERNPYVAGPLKRTDCSLVSDGAAAIVLTDTQTALSMRRAVALRANEHVQDFLPMSKRDILRFEGCEEAWKRALKSAGVTLNDLSFVETHDCFTIAELIEYEAMGLAKPGEGGKIALEGQTEKSGRLPVNPSGGLKAKGHPIGATGVSMHALTAMQLTGEAGGIQIPDAKLGGIFNMGGAAVANYVSILERIK</sequence>
<dbReference type="PANTHER" id="PTHR42870">
    <property type="entry name" value="ACETYL-COA C-ACETYLTRANSFERASE"/>
    <property type="match status" value="1"/>
</dbReference>
<dbReference type="InterPro" id="IPR055140">
    <property type="entry name" value="Thiolase_C_2"/>
</dbReference>
<dbReference type="InterPro" id="IPR002155">
    <property type="entry name" value="Thiolase"/>
</dbReference>
<reference evidence="4" key="1">
    <citation type="journal article" date="2019" name="Int. J. Syst. Evol. Microbiol.">
        <title>The Global Catalogue of Microorganisms (GCM) 10K type strain sequencing project: providing services to taxonomists for standard genome sequencing and annotation.</title>
        <authorList>
            <consortium name="The Broad Institute Genomics Platform"/>
            <consortium name="The Broad Institute Genome Sequencing Center for Infectious Disease"/>
            <person name="Wu L."/>
            <person name="Ma J."/>
        </authorList>
    </citation>
    <scope>NUCLEOTIDE SEQUENCE [LARGE SCALE GENOMIC DNA]</scope>
    <source>
        <strain evidence="4">JCM 3366</strain>
    </source>
</reference>
<dbReference type="Gene3D" id="3.40.47.10">
    <property type="match status" value="1"/>
</dbReference>
<evidence type="ECO:0000259" key="2">
    <source>
        <dbReference type="Pfam" id="PF22691"/>
    </source>
</evidence>
<organism evidence="3 4">
    <name type="scientific">Nitratireductor kimnyeongensis</name>
    <dbReference type="NCBI Taxonomy" id="430679"/>
    <lineage>
        <taxon>Bacteria</taxon>
        <taxon>Pseudomonadati</taxon>
        <taxon>Pseudomonadota</taxon>
        <taxon>Alphaproteobacteria</taxon>
        <taxon>Hyphomicrobiales</taxon>
        <taxon>Phyllobacteriaceae</taxon>
        <taxon>Nitratireductor</taxon>
    </lineage>
</organism>
<dbReference type="Pfam" id="PF22691">
    <property type="entry name" value="Thiolase_C_1"/>
    <property type="match status" value="1"/>
</dbReference>
<dbReference type="Proteomes" id="UP001596107">
    <property type="component" value="Unassembled WGS sequence"/>
</dbReference>
<dbReference type="PIRSF" id="PIRSF000429">
    <property type="entry name" value="Ac-CoA_Ac_transf"/>
    <property type="match status" value="1"/>
</dbReference>
<gene>
    <name evidence="3" type="ORF">ACFPOD_02740</name>
</gene>
<dbReference type="RefSeq" id="WP_223020152.1">
    <property type="nucleotide sequence ID" value="NZ_CP078143.1"/>
</dbReference>
<evidence type="ECO:0000313" key="3">
    <source>
        <dbReference type="EMBL" id="MFC5584014.1"/>
    </source>
</evidence>
<dbReference type="NCBIfam" id="NF005704">
    <property type="entry name" value="PRK07516.1"/>
    <property type="match status" value="1"/>
</dbReference>
<feature type="domain" description="Thiolase N-terminal" evidence="1">
    <location>
        <begin position="5"/>
        <end position="225"/>
    </location>
</feature>
<evidence type="ECO:0000259" key="1">
    <source>
        <dbReference type="Pfam" id="PF00108"/>
    </source>
</evidence>
<dbReference type="Pfam" id="PF00108">
    <property type="entry name" value="Thiolase_N"/>
    <property type="match status" value="1"/>
</dbReference>
<dbReference type="EMBL" id="JBHSNB010000001">
    <property type="protein sequence ID" value="MFC5584014.1"/>
    <property type="molecule type" value="Genomic_DNA"/>
</dbReference>
<dbReference type="InterPro" id="IPR016039">
    <property type="entry name" value="Thiolase-like"/>
</dbReference>
<evidence type="ECO:0000313" key="4">
    <source>
        <dbReference type="Proteomes" id="UP001596107"/>
    </source>
</evidence>
<dbReference type="CDD" id="cd00829">
    <property type="entry name" value="SCP-x_thiolase"/>
    <property type="match status" value="1"/>
</dbReference>